<accession>A0A4V2ZAE8</accession>
<dbReference type="SUPFAM" id="SSF49498">
    <property type="entry name" value="alpha-Amylase inhibitor tendamistat"/>
    <property type="match status" value="1"/>
</dbReference>
<dbReference type="InterPro" id="IPR036379">
    <property type="entry name" value="A-amylase_inhib_sf"/>
</dbReference>
<evidence type="ECO:0000313" key="2">
    <source>
        <dbReference type="Proteomes" id="UP000295136"/>
    </source>
</evidence>
<name>A0A4V2ZAE8_9ACTN</name>
<dbReference type="Proteomes" id="UP000295136">
    <property type="component" value="Unassembled WGS sequence"/>
</dbReference>
<evidence type="ECO:0000313" key="1">
    <source>
        <dbReference type="EMBL" id="TDE51528.1"/>
    </source>
</evidence>
<dbReference type="RefSeq" id="WP_132631503.1">
    <property type="nucleotide sequence ID" value="NZ_SMLD01000042.1"/>
</dbReference>
<comment type="caution">
    <text evidence="1">The sequence shown here is derived from an EMBL/GenBank/DDBJ whole genome shotgun (WGS) entry which is preliminary data.</text>
</comment>
<proteinExistence type="predicted"/>
<reference evidence="1 2" key="1">
    <citation type="submission" date="2019-03" db="EMBL/GenBank/DDBJ databases">
        <title>Draft genome sequences of novel Actinobacteria.</title>
        <authorList>
            <person name="Sahin N."/>
            <person name="Ay H."/>
            <person name="Saygin H."/>
        </authorList>
    </citation>
    <scope>NUCLEOTIDE SEQUENCE [LARGE SCALE GENOMIC DNA]</scope>
    <source>
        <strain evidence="1 2">6K102</strain>
    </source>
</reference>
<dbReference type="Gene3D" id="2.60.40.20">
    <property type="entry name" value="Alpha-amylase inhibitor"/>
    <property type="match status" value="1"/>
</dbReference>
<dbReference type="GO" id="GO:0015066">
    <property type="term" value="F:alpha-amylase inhibitor activity"/>
    <property type="evidence" value="ECO:0007669"/>
    <property type="project" value="InterPro"/>
</dbReference>
<keyword evidence="2" id="KW-1185">Reference proteome</keyword>
<organism evidence="1 2">
    <name type="scientific">Nonomuraea mesophila</name>
    <dbReference type="NCBI Taxonomy" id="2530382"/>
    <lineage>
        <taxon>Bacteria</taxon>
        <taxon>Bacillati</taxon>
        <taxon>Actinomycetota</taxon>
        <taxon>Actinomycetes</taxon>
        <taxon>Streptosporangiales</taxon>
        <taxon>Streptosporangiaceae</taxon>
        <taxon>Nonomuraea</taxon>
    </lineage>
</organism>
<gene>
    <name evidence="1" type="ORF">E1295_18160</name>
</gene>
<sequence length="139" mass="14940">MPVSPHVARRLRAAHRWLTTAGNIPPARTDLEKELHLVRHRFTTATLTVFALSLTGAFASASPAAAAPAGNAPSCVAVWQTTGTITKKGYARNDCGRRLRLKIKWARGTDGACHTVDPGHTIWSQVARGPRTFDGADTC</sequence>
<dbReference type="AlphaFoldDB" id="A0A4V2ZAE8"/>
<dbReference type="EMBL" id="SMLD01000042">
    <property type="protein sequence ID" value="TDE51528.1"/>
    <property type="molecule type" value="Genomic_DNA"/>
</dbReference>
<protein>
    <submittedName>
        <fullName evidence="1">Uncharacterized protein</fullName>
    </submittedName>
</protein>